<organism evidence="1 2">
    <name type="scientific">Batillaria attramentaria</name>
    <dbReference type="NCBI Taxonomy" id="370345"/>
    <lineage>
        <taxon>Eukaryota</taxon>
        <taxon>Metazoa</taxon>
        <taxon>Spiralia</taxon>
        <taxon>Lophotrochozoa</taxon>
        <taxon>Mollusca</taxon>
        <taxon>Gastropoda</taxon>
        <taxon>Caenogastropoda</taxon>
        <taxon>Sorbeoconcha</taxon>
        <taxon>Cerithioidea</taxon>
        <taxon>Batillariidae</taxon>
        <taxon>Batillaria</taxon>
    </lineage>
</organism>
<name>A0ABD0LYK9_9CAEN</name>
<gene>
    <name evidence="1" type="ORF">BaRGS_00004073</name>
</gene>
<proteinExistence type="predicted"/>
<evidence type="ECO:0000313" key="1">
    <source>
        <dbReference type="EMBL" id="KAK7504587.1"/>
    </source>
</evidence>
<sequence length="135" mass="14724">MLNISPNNLAQNNTENREWKLIISVKGKNVKRSLYVDDLHPSDDALHNGGAWPFAAVLVSDVFAALLHAFGPTHGNAVSWNDSWPIGLPNVCKHLGSDCSRQYGKNRRDGRFDSPATSCVATIIAGYDGKTWTGC</sequence>
<dbReference type="Proteomes" id="UP001519460">
    <property type="component" value="Unassembled WGS sequence"/>
</dbReference>
<comment type="caution">
    <text evidence="1">The sequence shown here is derived from an EMBL/GenBank/DDBJ whole genome shotgun (WGS) entry which is preliminary data.</text>
</comment>
<reference evidence="1 2" key="1">
    <citation type="journal article" date="2023" name="Sci. Data">
        <title>Genome assembly of the Korean intertidal mud-creeper Batillaria attramentaria.</title>
        <authorList>
            <person name="Patra A.K."/>
            <person name="Ho P.T."/>
            <person name="Jun S."/>
            <person name="Lee S.J."/>
            <person name="Kim Y."/>
            <person name="Won Y.J."/>
        </authorList>
    </citation>
    <scope>NUCLEOTIDE SEQUENCE [LARGE SCALE GENOMIC DNA]</scope>
    <source>
        <strain evidence="1">Wonlab-2016</strain>
    </source>
</reference>
<dbReference type="AlphaFoldDB" id="A0ABD0LYK9"/>
<protein>
    <submittedName>
        <fullName evidence="1">Uncharacterized protein</fullName>
    </submittedName>
</protein>
<dbReference type="EMBL" id="JACVVK020000014">
    <property type="protein sequence ID" value="KAK7504587.1"/>
    <property type="molecule type" value="Genomic_DNA"/>
</dbReference>
<evidence type="ECO:0000313" key="2">
    <source>
        <dbReference type="Proteomes" id="UP001519460"/>
    </source>
</evidence>
<accession>A0ABD0LYK9</accession>
<keyword evidence="2" id="KW-1185">Reference proteome</keyword>